<accession>A0A9X3YH01</accession>
<name>A0A9X3YH01_9GAMM</name>
<feature type="signal peptide" evidence="1">
    <location>
        <begin position="1"/>
        <end position="20"/>
    </location>
</feature>
<feature type="chain" id="PRO_5040761279" evidence="1">
    <location>
        <begin position="21"/>
        <end position="357"/>
    </location>
</feature>
<organism evidence="2 3">
    <name type="scientific">Tahibacter soli</name>
    <dbReference type="NCBI Taxonomy" id="2983605"/>
    <lineage>
        <taxon>Bacteria</taxon>
        <taxon>Pseudomonadati</taxon>
        <taxon>Pseudomonadota</taxon>
        <taxon>Gammaproteobacteria</taxon>
        <taxon>Lysobacterales</taxon>
        <taxon>Rhodanobacteraceae</taxon>
        <taxon>Tahibacter</taxon>
    </lineage>
</organism>
<gene>
    <name evidence="2" type="ORF">OD750_001990</name>
</gene>
<keyword evidence="1" id="KW-0732">Signal</keyword>
<dbReference type="EMBL" id="JAOVZO020000001">
    <property type="protein sequence ID" value="MDC8011312.1"/>
    <property type="molecule type" value="Genomic_DNA"/>
</dbReference>
<sequence>MRKALLFASLTALLPSVAAAQSLALEPDHPQQQTRQALLDSLLRPGGGAADLSLTPMWSTPDGRILIAAAKANPGQTPLAQPVAPQVGGALDWQLVDATALVGAARIGANSHVSVGFGVSPLILAEPDQAGFSGCGALRFEQLAYAGDCLAGTAPATYSAGAWYAGTLNAGWANDDFAFDLGLGLSWLEPTLPSTFAPVLSSALPTLSVPGSTLPSLVIPARDAWRFSDSSAIGAHGRWSFSPEQSLDLGASFGRIRLNPDAAGTRTEWQQTALSLGLSSNSLSTSITGRLYNPNTLTPGGTPGQRWTGFDLGVTWRTPWRADLSIGAQNLWTSPPLTGEEAEAQARIPYVQYHQDL</sequence>
<protein>
    <submittedName>
        <fullName evidence="2">Uncharacterized protein</fullName>
    </submittedName>
</protein>
<comment type="caution">
    <text evidence="2">The sequence shown here is derived from an EMBL/GenBank/DDBJ whole genome shotgun (WGS) entry which is preliminary data.</text>
</comment>
<evidence type="ECO:0000313" key="3">
    <source>
        <dbReference type="Proteomes" id="UP001139971"/>
    </source>
</evidence>
<reference evidence="2" key="1">
    <citation type="submission" date="2023-02" db="EMBL/GenBank/DDBJ databases">
        <title>Tahibacter soli sp. nov. isolated from soil.</title>
        <authorList>
            <person name="Baek J.H."/>
            <person name="Lee J.K."/>
            <person name="Choi D.G."/>
            <person name="Jeon C.O."/>
        </authorList>
    </citation>
    <scope>NUCLEOTIDE SEQUENCE</scope>
    <source>
        <strain evidence="2">BL</strain>
    </source>
</reference>
<proteinExistence type="predicted"/>
<dbReference type="RefSeq" id="WP_263543666.1">
    <property type="nucleotide sequence ID" value="NZ_JAOVZO020000001.1"/>
</dbReference>
<evidence type="ECO:0000256" key="1">
    <source>
        <dbReference type="SAM" id="SignalP"/>
    </source>
</evidence>
<keyword evidence="3" id="KW-1185">Reference proteome</keyword>
<dbReference type="Proteomes" id="UP001139971">
    <property type="component" value="Unassembled WGS sequence"/>
</dbReference>
<evidence type="ECO:0000313" key="2">
    <source>
        <dbReference type="EMBL" id="MDC8011312.1"/>
    </source>
</evidence>
<dbReference type="AlphaFoldDB" id="A0A9X3YH01"/>